<protein>
    <submittedName>
        <fullName evidence="3">Uncharacterized protein</fullName>
    </submittedName>
</protein>
<evidence type="ECO:0000313" key="2">
    <source>
        <dbReference type="EMBL" id="MBD1260588.1"/>
    </source>
</evidence>
<gene>
    <name evidence="2" type="ORF">HZY62_08305</name>
    <name evidence="3" type="ORF">LX92_01873</name>
</gene>
<dbReference type="Proteomes" id="UP000245667">
    <property type="component" value="Unassembled WGS sequence"/>
</dbReference>
<proteinExistence type="predicted"/>
<dbReference type="EMBL" id="JACWLN010000003">
    <property type="protein sequence ID" value="MBD1260588.1"/>
    <property type="molecule type" value="Genomic_DNA"/>
</dbReference>
<dbReference type="AlphaFoldDB" id="A0A316E6D7"/>
<keyword evidence="5" id="KW-1185">Reference proteome</keyword>
<evidence type="ECO:0000256" key="1">
    <source>
        <dbReference type="SAM" id="SignalP"/>
    </source>
</evidence>
<dbReference type="Proteomes" id="UP000651837">
    <property type="component" value="Unassembled WGS sequence"/>
</dbReference>
<dbReference type="EMBL" id="QGGQ01000003">
    <property type="protein sequence ID" value="PWK24283.1"/>
    <property type="molecule type" value="Genomic_DNA"/>
</dbReference>
<keyword evidence="1" id="KW-0732">Signal</keyword>
<comment type="caution">
    <text evidence="3">The sequence shown here is derived from an EMBL/GenBank/DDBJ whole genome shotgun (WGS) entry which is preliminary data.</text>
</comment>
<dbReference type="Pfam" id="PF20130">
    <property type="entry name" value="DUF6520"/>
    <property type="match status" value="1"/>
</dbReference>
<dbReference type="OrthoDB" id="1179119at2"/>
<sequence length="80" mass="8797">MKTKFFKFVLPALAIVMALGLAFASEAETESRIAYYDHPILGVQSTMVENECGTGNAIACKFNGHQLYAEPALTNELRKD</sequence>
<dbReference type="RefSeq" id="WP_109650013.1">
    <property type="nucleotide sequence ID" value="NZ_JACWLN010000003.1"/>
</dbReference>
<name>A0A316E6D7_9FLAO</name>
<organism evidence="3 4">
    <name type="scientific">Maribacter polysiphoniae</name>
    <dbReference type="NCBI Taxonomy" id="429344"/>
    <lineage>
        <taxon>Bacteria</taxon>
        <taxon>Pseudomonadati</taxon>
        <taxon>Bacteroidota</taxon>
        <taxon>Flavobacteriia</taxon>
        <taxon>Flavobacteriales</taxon>
        <taxon>Flavobacteriaceae</taxon>
        <taxon>Maribacter</taxon>
    </lineage>
</organism>
<dbReference type="InterPro" id="IPR045391">
    <property type="entry name" value="DUF6520"/>
</dbReference>
<feature type="signal peptide" evidence="1">
    <location>
        <begin position="1"/>
        <end position="24"/>
    </location>
</feature>
<reference evidence="2 5" key="2">
    <citation type="submission" date="2020-07" db="EMBL/GenBank/DDBJ databases">
        <title>The draft genome sequence of Maribacter polysiphoniae KCTC 22021.</title>
        <authorList>
            <person name="Mu L."/>
        </authorList>
    </citation>
    <scope>NUCLEOTIDE SEQUENCE [LARGE SCALE GENOMIC DNA]</scope>
    <source>
        <strain evidence="2 5">KCTC 22021</strain>
    </source>
</reference>
<accession>A0A316E6D7</accession>
<evidence type="ECO:0000313" key="4">
    <source>
        <dbReference type="Proteomes" id="UP000245667"/>
    </source>
</evidence>
<evidence type="ECO:0000313" key="3">
    <source>
        <dbReference type="EMBL" id="PWK24283.1"/>
    </source>
</evidence>
<evidence type="ECO:0000313" key="5">
    <source>
        <dbReference type="Proteomes" id="UP000651837"/>
    </source>
</evidence>
<feature type="chain" id="PRO_5016259282" evidence="1">
    <location>
        <begin position="25"/>
        <end position="80"/>
    </location>
</feature>
<reference evidence="3 4" key="1">
    <citation type="submission" date="2018-05" db="EMBL/GenBank/DDBJ databases">
        <title>Genomic Encyclopedia of Archaeal and Bacterial Type Strains, Phase II (KMG-II): from individual species to whole genera.</title>
        <authorList>
            <person name="Goeker M."/>
        </authorList>
    </citation>
    <scope>NUCLEOTIDE SEQUENCE [LARGE SCALE GENOMIC DNA]</scope>
    <source>
        <strain evidence="3 4">DSM 23514</strain>
    </source>
</reference>